<name>A0ABT2TZ40_9FIRM</name>
<reference evidence="1 2" key="1">
    <citation type="journal article" date="2021" name="ISME Commun">
        <title>Automated analysis of genomic sequences facilitates high-throughput and comprehensive description of bacteria.</title>
        <authorList>
            <person name="Hitch T.C.A."/>
        </authorList>
    </citation>
    <scope>NUCLEOTIDE SEQUENCE [LARGE SCALE GENOMIC DNA]</scope>
    <source>
        <strain evidence="1 2">Sanger_23</strain>
    </source>
</reference>
<dbReference type="RefSeq" id="WP_243254201.1">
    <property type="nucleotide sequence ID" value="NZ_JAOQJL010000042.1"/>
</dbReference>
<accession>A0ABT2TZ40</accession>
<proteinExistence type="predicted"/>
<comment type="caution">
    <text evidence="1">The sequence shown here is derived from an EMBL/GenBank/DDBJ whole genome shotgun (WGS) entry which is preliminary data.</text>
</comment>
<dbReference type="EMBL" id="JAOQJL010000042">
    <property type="protein sequence ID" value="MCU6766862.1"/>
    <property type="molecule type" value="Genomic_DNA"/>
</dbReference>
<sequence length="54" mass="6173">MNEELEIKVDMQSYGISVSRKGIFGKKIEKPQIAVCPECGEISFFIKNINLLRK</sequence>
<protein>
    <submittedName>
        <fullName evidence="1">Nucleic acid-binding protein</fullName>
    </submittedName>
</protein>
<evidence type="ECO:0000313" key="2">
    <source>
        <dbReference type="Proteomes" id="UP001652409"/>
    </source>
</evidence>
<organism evidence="1 2">
    <name type="scientific">Blautia ammoniilytica</name>
    <dbReference type="NCBI Taxonomy" id="2981782"/>
    <lineage>
        <taxon>Bacteria</taxon>
        <taxon>Bacillati</taxon>
        <taxon>Bacillota</taxon>
        <taxon>Clostridia</taxon>
        <taxon>Lachnospirales</taxon>
        <taxon>Lachnospiraceae</taxon>
        <taxon>Blautia</taxon>
    </lineage>
</organism>
<evidence type="ECO:0000313" key="1">
    <source>
        <dbReference type="EMBL" id="MCU6766862.1"/>
    </source>
</evidence>
<dbReference type="Proteomes" id="UP001652409">
    <property type="component" value="Unassembled WGS sequence"/>
</dbReference>
<keyword evidence="2" id="KW-1185">Reference proteome</keyword>
<gene>
    <name evidence="1" type="ORF">OCV61_15890</name>
</gene>